<evidence type="ECO:0000313" key="2">
    <source>
        <dbReference type="Proteomes" id="UP000261811"/>
    </source>
</evidence>
<name>A0A372JCD8_9ACTN</name>
<accession>A0A372JCD8</accession>
<gene>
    <name evidence="1" type="ORF">DZF91_34895</name>
</gene>
<comment type="caution">
    <text evidence="1">The sequence shown here is derived from an EMBL/GenBank/DDBJ whole genome shotgun (WGS) entry which is preliminary data.</text>
</comment>
<reference evidence="1 2" key="1">
    <citation type="submission" date="2018-08" db="EMBL/GenBank/DDBJ databases">
        <title>Actinomadura jelena sp. nov., a novel Actinomycete isolated from soil in Chad.</title>
        <authorList>
            <person name="Shi L."/>
        </authorList>
    </citation>
    <scope>NUCLEOTIDE SEQUENCE [LARGE SCALE GENOMIC DNA]</scope>
    <source>
        <strain evidence="1 2">NEAU-G17</strain>
    </source>
</reference>
<dbReference type="Proteomes" id="UP000261811">
    <property type="component" value="Unassembled WGS sequence"/>
</dbReference>
<dbReference type="EMBL" id="QURH01001012">
    <property type="protein sequence ID" value="RFU37048.1"/>
    <property type="molecule type" value="Genomic_DNA"/>
</dbReference>
<keyword evidence="2" id="KW-1185">Reference proteome</keyword>
<proteinExistence type="predicted"/>
<organism evidence="1 2">
    <name type="scientific">Actinomadura logoneensis</name>
    <dbReference type="NCBI Taxonomy" id="2293572"/>
    <lineage>
        <taxon>Bacteria</taxon>
        <taxon>Bacillati</taxon>
        <taxon>Actinomycetota</taxon>
        <taxon>Actinomycetes</taxon>
        <taxon>Streptosporangiales</taxon>
        <taxon>Thermomonosporaceae</taxon>
        <taxon>Actinomadura</taxon>
    </lineage>
</organism>
<evidence type="ECO:0000313" key="1">
    <source>
        <dbReference type="EMBL" id="RFU37048.1"/>
    </source>
</evidence>
<dbReference type="AlphaFoldDB" id="A0A372JCD8"/>
<protein>
    <submittedName>
        <fullName evidence="1">Uncharacterized protein</fullName>
    </submittedName>
</protein>
<sequence>MQPGTAHLGAQRLDRSRHPRIVAHGVQEALDLADGRPVLRGDALPTGQFLVLAEGSERSQAFAQADGHPEVDDRVVHAPQRLADAPFGGL</sequence>